<evidence type="ECO:0000313" key="2">
    <source>
        <dbReference type="EMBL" id="MVA98173.1"/>
    </source>
</evidence>
<protein>
    <submittedName>
        <fullName evidence="2">Uncharacterized protein</fullName>
    </submittedName>
</protein>
<comment type="caution">
    <text evidence="2">The sequence shown here is derived from an EMBL/GenBank/DDBJ whole genome shotgun (WGS) entry which is preliminary data.</text>
</comment>
<dbReference type="AlphaFoldDB" id="A0A844QJI4"/>
<gene>
    <name evidence="2" type="ORF">GN330_13060</name>
</gene>
<feature type="transmembrane region" description="Helical" evidence="1">
    <location>
        <begin position="43"/>
        <end position="62"/>
    </location>
</feature>
<accession>A0A844QJI4</accession>
<evidence type="ECO:0000256" key="1">
    <source>
        <dbReference type="SAM" id="Phobius"/>
    </source>
</evidence>
<sequence length="130" mass="13800">MRNILFLVAIYQAANGLFMLAFPDLWYQSVPDVTHTGPLNTHFVRDIGFGFLAAALSLALAARNGGAAAAIWPGAVFLGGHAMLHLAEMMLHGIAPFAGARDIATIVVPGLAPLAIALLARKNRLREART</sequence>
<dbReference type="RefSeq" id="WP_156713138.1">
    <property type="nucleotide sequence ID" value="NZ_WPHG01000003.1"/>
</dbReference>
<feature type="transmembrane region" description="Helical" evidence="1">
    <location>
        <begin position="103"/>
        <end position="120"/>
    </location>
</feature>
<dbReference type="EMBL" id="WPHG01000003">
    <property type="protein sequence ID" value="MVA98173.1"/>
    <property type="molecule type" value="Genomic_DNA"/>
</dbReference>
<evidence type="ECO:0000313" key="3">
    <source>
        <dbReference type="Proteomes" id="UP000463224"/>
    </source>
</evidence>
<keyword evidence="1" id="KW-1133">Transmembrane helix</keyword>
<name>A0A844QJI4_9HYPH</name>
<organism evidence="2 3">
    <name type="scientific">Nitratireductor arenosus</name>
    <dbReference type="NCBI Taxonomy" id="2682096"/>
    <lineage>
        <taxon>Bacteria</taxon>
        <taxon>Pseudomonadati</taxon>
        <taxon>Pseudomonadota</taxon>
        <taxon>Alphaproteobacteria</taxon>
        <taxon>Hyphomicrobiales</taxon>
        <taxon>Phyllobacteriaceae</taxon>
        <taxon>Nitratireductor</taxon>
    </lineage>
</organism>
<keyword evidence="1" id="KW-0812">Transmembrane</keyword>
<dbReference type="Proteomes" id="UP000463224">
    <property type="component" value="Unassembled WGS sequence"/>
</dbReference>
<reference evidence="2 3" key="1">
    <citation type="submission" date="2019-12" db="EMBL/GenBank/DDBJ databases">
        <title>Nitratireductor arenosus sp. nov., Isolated from sea sand, Jeju island, South Korea.</title>
        <authorList>
            <person name="Kim W."/>
        </authorList>
    </citation>
    <scope>NUCLEOTIDE SEQUENCE [LARGE SCALE GENOMIC DNA]</scope>
    <source>
        <strain evidence="2 3">CAU 1489</strain>
    </source>
</reference>
<keyword evidence="1" id="KW-0472">Membrane</keyword>
<feature type="transmembrane region" description="Helical" evidence="1">
    <location>
        <begin position="69"/>
        <end position="91"/>
    </location>
</feature>
<keyword evidence="3" id="KW-1185">Reference proteome</keyword>
<proteinExistence type="predicted"/>